<gene>
    <name evidence="15" type="ORF">GGX14DRAFT_449749</name>
</gene>
<keyword evidence="16" id="KW-1185">Reference proteome</keyword>
<dbReference type="InterPro" id="IPR011545">
    <property type="entry name" value="DEAD/DEAH_box_helicase_dom"/>
</dbReference>
<dbReference type="SMART" id="SM00490">
    <property type="entry name" value="HELICc"/>
    <property type="match status" value="1"/>
</dbReference>
<feature type="compositionally biased region" description="Basic residues" evidence="11">
    <location>
        <begin position="366"/>
        <end position="381"/>
    </location>
</feature>
<dbReference type="GO" id="GO:0005524">
    <property type="term" value="F:ATP binding"/>
    <property type="evidence" value="ECO:0007669"/>
    <property type="project" value="UniProtKB-UniRule"/>
</dbReference>
<feature type="region of interest" description="Disordered" evidence="11">
    <location>
        <begin position="616"/>
        <end position="636"/>
    </location>
</feature>
<comment type="function">
    <text evidence="10">RNA helicase.</text>
</comment>
<evidence type="ECO:0000256" key="8">
    <source>
        <dbReference type="PROSITE-ProRule" id="PRU00552"/>
    </source>
</evidence>
<dbReference type="SUPFAM" id="SSF52540">
    <property type="entry name" value="P-loop containing nucleoside triphosphate hydrolases"/>
    <property type="match status" value="1"/>
</dbReference>
<evidence type="ECO:0000256" key="7">
    <source>
        <dbReference type="ARBA" id="ARBA00022884"/>
    </source>
</evidence>
<dbReference type="GO" id="GO:0003724">
    <property type="term" value="F:RNA helicase activity"/>
    <property type="evidence" value="ECO:0007669"/>
    <property type="project" value="UniProtKB-EC"/>
</dbReference>
<accession>A0AAD6YDW5</accession>
<dbReference type="Proteomes" id="UP001219525">
    <property type="component" value="Unassembled WGS sequence"/>
</dbReference>
<evidence type="ECO:0000256" key="3">
    <source>
        <dbReference type="ARBA" id="ARBA00022741"/>
    </source>
</evidence>
<evidence type="ECO:0000259" key="13">
    <source>
        <dbReference type="PROSITE" id="PS51194"/>
    </source>
</evidence>
<proteinExistence type="inferred from homology"/>
<comment type="domain">
    <text evidence="10">The Q motif is unique to and characteristic of the DEAD box family of RNA helicases and controls ATP binding and hydrolysis.</text>
</comment>
<dbReference type="PROSITE" id="PS51195">
    <property type="entry name" value="Q_MOTIF"/>
    <property type="match status" value="1"/>
</dbReference>
<sequence>MTSQRASALAGSKRKLQQNSVARKRVKTSHETADSLPWKAVARPLETGSKGDDGILELEEVDNVQVVYEDTEGGRVATFKVVSTEPELQPGVEDHVAESPADDASDTSEHQELEYFDSVNLLPNWHSYSLHPQLLRSLHSRRFLSPTPIQASTVPFASSGRDVVGIAQTGSGKTLAYGLPILHHLLSCARPRSSKKRELGALILAPTRELALQVSSHLNACLNTVEDSDETQAKNGKEKPTQPRSPPLVSVAAIVGGMSAQKQRRILDRGVDVLVATPGRLWDIMEDDDGLAKQVKKIKFLVLDEADRMIEAGHFAELENILRLTLRESKADQIEPEATEDVEELTSDGLQTFVFSATMSKDLQRNLKRRSRPKAAGKSKKNGSMPASALDDLLLRLDFRDPLPEIIDLSPQGGVVATLKESKIECLSADKDVYLYYFLLRYPGRSLVFLSSIDGIRRLLPLTELLNIKAFPLHSQLEQRQRLKNLDRFKSTPNSVLLATDIAARGLDIPAVDHVIHYQVPRSADAYVHRNGRTARATLRGFSMLMCAPDERRLVRALLGSLGRQESEIAEMDIELDLLDKLKERVQLARQIETTHHKVKKANHDRKWMKETAEALEVDDSDEDKPSNKKRKARDLKNANLKAELKRLLMKPLVARGVSTRYITSGSRTLVDDLIAGEFNETMVGIKKSEAGNDLVVGRRGKKKKTVSS</sequence>
<dbReference type="PANTHER" id="PTHR24031">
    <property type="entry name" value="RNA HELICASE"/>
    <property type="match status" value="1"/>
</dbReference>
<name>A0AAD6YDW5_9AGAR</name>
<dbReference type="SMART" id="SM00487">
    <property type="entry name" value="DEXDc"/>
    <property type="match status" value="1"/>
</dbReference>
<keyword evidence="7 10" id="KW-0694">RNA-binding</keyword>
<dbReference type="InterPro" id="IPR027417">
    <property type="entry name" value="P-loop_NTPase"/>
</dbReference>
<dbReference type="GO" id="GO:0006364">
    <property type="term" value="P:rRNA processing"/>
    <property type="evidence" value="ECO:0007669"/>
    <property type="project" value="UniProtKB-KW"/>
</dbReference>
<evidence type="ECO:0000256" key="5">
    <source>
        <dbReference type="ARBA" id="ARBA00022806"/>
    </source>
</evidence>
<evidence type="ECO:0000259" key="12">
    <source>
        <dbReference type="PROSITE" id="PS51192"/>
    </source>
</evidence>
<feature type="domain" description="Helicase ATP-binding" evidence="12">
    <location>
        <begin position="154"/>
        <end position="377"/>
    </location>
</feature>
<feature type="region of interest" description="Disordered" evidence="11">
    <location>
        <begin position="87"/>
        <end position="109"/>
    </location>
</feature>
<dbReference type="InterPro" id="IPR014014">
    <property type="entry name" value="RNA_helicase_DEAD_Q_motif"/>
</dbReference>
<keyword evidence="2" id="KW-0698">rRNA processing</keyword>
<feature type="region of interest" description="Disordered" evidence="11">
    <location>
        <begin position="365"/>
        <end position="385"/>
    </location>
</feature>
<dbReference type="EMBL" id="JARJCW010000026">
    <property type="protein sequence ID" value="KAJ7211287.1"/>
    <property type="molecule type" value="Genomic_DNA"/>
</dbReference>
<comment type="subcellular location">
    <subcellularLocation>
        <location evidence="1">Nucleus</location>
        <location evidence="1">Nucleolus</location>
    </subcellularLocation>
</comment>
<dbReference type="AlphaFoldDB" id="A0AAD6YDW5"/>
<dbReference type="InterPro" id="IPR001650">
    <property type="entry name" value="Helicase_C-like"/>
</dbReference>
<evidence type="ECO:0000313" key="16">
    <source>
        <dbReference type="Proteomes" id="UP001219525"/>
    </source>
</evidence>
<comment type="catalytic activity">
    <reaction evidence="10">
        <text>ATP + H2O = ADP + phosphate + H(+)</text>
        <dbReference type="Rhea" id="RHEA:13065"/>
        <dbReference type="ChEBI" id="CHEBI:15377"/>
        <dbReference type="ChEBI" id="CHEBI:15378"/>
        <dbReference type="ChEBI" id="CHEBI:30616"/>
        <dbReference type="ChEBI" id="CHEBI:43474"/>
        <dbReference type="ChEBI" id="CHEBI:456216"/>
        <dbReference type="EC" id="3.6.4.13"/>
    </reaction>
</comment>
<evidence type="ECO:0000313" key="15">
    <source>
        <dbReference type="EMBL" id="KAJ7211287.1"/>
    </source>
</evidence>
<dbReference type="EC" id="3.6.4.13" evidence="10"/>
<dbReference type="Gene3D" id="3.40.50.300">
    <property type="entry name" value="P-loop containing nucleotide triphosphate hydrolases"/>
    <property type="match status" value="2"/>
</dbReference>
<dbReference type="GO" id="GO:0005730">
    <property type="term" value="C:nucleolus"/>
    <property type="evidence" value="ECO:0007669"/>
    <property type="project" value="UniProtKB-SubCell"/>
</dbReference>
<feature type="short sequence motif" description="Q motif" evidence="8">
    <location>
        <begin position="123"/>
        <end position="151"/>
    </location>
</feature>
<dbReference type="InterPro" id="IPR000629">
    <property type="entry name" value="RNA-helicase_DEAD-box_CS"/>
</dbReference>
<dbReference type="Pfam" id="PF00271">
    <property type="entry name" value="Helicase_C"/>
    <property type="match status" value="1"/>
</dbReference>
<evidence type="ECO:0000256" key="1">
    <source>
        <dbReference type="ARBA" id="ARBA00004604"/>
    </source>
</evidence>
<feature type="domain" description="DEAD-box RNA helicase Q" evidence="14">
    <location>
        <begin position="123"/>
        <end position="151"/>
    </location>
</feature>
<evidence type="ECO:0000256" key="9">
    <source>
        <dbReference type="RuleBase" id="RU000492"/>
    </source>
</evidence>
<feature type="region of interest" description="Disordered" evidence="11">
    <location>
        <begin position="1"/>
        <end position="36"/>
    </location>
</feature>
<protein>
    <recommendedName>
        <fullName evidence="10">ATP-dependent RNA helicase</fullName>
        <ecNumber evidence="10">3.6.4.13</ecNumber>
    </recommendedName>
</protein>
<evidence type="ECO:0000256" key="6">
    <source>
        <dbReference type="ARBA" id="ARBA00022840"/>
    </source>
</evidence>
<dbReference type="GO" id="GO:0016787">
    <property type="term" value="F:hydrolase activity"/>
    <property type="evidence" value="ECO:0007669"/>
    <property type="project" value="UniProtKB-KW"/>
</dbReference>
<evidence type="ECO:0000256" key="10">
    <source>
        <dbReference type="RuleBase" id="RU365068"/>
    </source>
</evidence>
<feature type="compositionally biased region" description="Basic and acidic residues" evidence="11">
    <location>
        <begin position="231"/>
        <end position="241"/>
    </location>
</feature>
<feature type="region of interest" description="Disordered" evidence="11">
    <location>
        <begin position="227"/>
        <end position="247"/>
    </location>
</feature>
<dbReference type="Pfam" id="PF00270">
    <property type="entry name" value="DEAD"/>
    <property type="match status" value="1"/>
</dbReference>
<feature type="compositionally biased region" description="Basic residues" evidence="11">
    <location>
        <begin position="12"/>
        <end position="27"/>
    </location>
</feature>
<evidence type="ECO:0000256" key="2">
    <source>
        <dbReference type="ARBA" id="ARBA00022552"/>
    </source>
</evidence>
<reference evidence="15" key="1">
    <citation type="submission" date="2023-03" db="EMBL/GenBank/DDBJ databases">
        <title>Massive genome expansion in bonnet fungi (Mycena s.s.) driven by repeated elements and novel gene families across ecological guilds.</title>
        <authorList>
            <consortium name="Lawrence Berkeley National Laboratory"/>
            <person name="Harder C.B."/>
            <person name="Miyauchi S."/>
            <person name="Viragh M."/>
            <person name="Kuo A."/>
            <person name="Thoen E."/>
            <person name="Andreopoulos B."/>
            <person name="Lu D."/>
            <person name="Skrede I."/>
            <person name="Drula E."/>
            <person name="Henrissat B."/>
            <person name="Morin E."/>
            <person name="Kohler A."/>
            <person name="Barry K."/>
            <person name="LaButti K."/>
            <person name="Morin E."/>
            <person name="Salamov A."/>
            <person name="Lipzen A."/>
            <person name="Mereny Z."/>
            <person name="Hegedus B."/>
            <person name="Baldrian P."/>
            <person name="Stursova M."/>
            <person name="Weitz H."/>
            <person name="Taylor A."/>
            <person name="Grigoriev I.V."/>
            <person name="Nagy L.G."/>
            <person name="Martin F."/>
            <person name="Kauserud H."/>
        </authorList>
    </citation>
    <scope>NUCLEOTIDE SEQUENCE</scope>
    <source>
        <strain evidence="15">9144</strain>
    </source>
</reference>
<comment type="caution">
    <text evidence="15">The sequence shown here is derived from an EMBL/GenBank/DDBJ whole genome shotgun (WGS) entry which is preliminary data.</text>
</comment>
<dbReference type="PROSITE" id="PS51192">
    <property type="entry name" value="HELICASE_ATP_BIND_1"/>
    <property type="match status" value="1"/>
</dbReference>
<comment type="similarity">
    <text evidence="9">Belongs to the DEAD box helicase family.</text>
</comment>
<dbReference type="CDD" id="cd18787">
    <property type="entry name" value="SF2_C_DEAD"/>
    <property type="match status" value="1"/>
</dbReference>
<dbReference type="PROSITE" id="PS51194">
    <property type="entry name" value="HELICASE_CTER"/>
    <property type="match status" value="1"/>
</dbReference>
<keyword evidence="4 9" id="KW-0378">Hydrolase</keyword>
<organism evidence="15 16">
    <name type="scientific">Mycena pura</name>
    <dbReference type="NCBI Taxonomy" id="153505"/>
    <lineage>
        <taxon>Eukaryota</taxon>
        <taxon>Fungi</taxon>
        <taxon>Dikarya</taxon>
        <taxon>Basidiomycota</taxon>
        <taxon>Agaricomycotina</taxon>
        <taxon>Agaricomycetes</taxon>
        <taxon>Agaricomycetidae</taxon>
        <taxon>Agaricales</taxon>
        <taxon>Marasmiineae</taxon>
        <taxon>Mycenaceae</taxon>
        <taxon>Mycena</taxon>
    </lineage>
</organism>
<keyword evidence="6 9" id="KW-0067">ATP-binding</keyword>
<evidence type="ECO:0000256" key="11">
    <source>
        <dbReference type="SAM" id="MobiDB-lite"/>
    </source>
</evidence>
<feature type="domain" description="Helicase C-terminal" evidence="13">
    <location>
        <begin position="432"/>
        <end position="580"/>
    </location>
</feature>
<evidence type="ECO:0000256" key="4">
    <source>
        <dbReference type="ARBA" id="ARBA00022801"/>
    </source>
</evidence>
<dbReference type="PROSITE" id="PS00039">
    <property type="entry name" value="DEAD_ATP_HELICASE"/>
    <property type="match status" value="1"/>
</dbReference>
<dbReference type="GO" id="GO:0003723">
    <property type="term" value="F:RNA binding"/>
    <property type="evidence" value="ECO:0007669"/>
    <property type="project" value="UniProtKB-UniRule"/>
</dbReference>
<keyword evidence="3 9" id="KW-0547">Nucleotide-binding</keyword>
<keyword evidence="5 9" id="KW-0347">Helicase</keyword>
<dbReference type="InterPro" id="IPR014001">
    <property type="entry name" value="Helicase_ATP-bd"/>
</dbReference>
<evidence type="ECO:0000259" key="14">
    <source>
        <dbReference type="PROSITE" id="PS51195"/>
    </source>
</evidence>